<sequence>MLGLCVEVLSSLQSKITPIPFPVGFRVLFRQSINLLVLLCVGLSDKLICGSFLFSDFFVEVINRDVAGIQLVVQFSNLFCVVSTDLRNFVCVAHVNAGTLTNVRTHIYTIHQTRSEFFLALL</sequence>
<reference evidence="1" key="1">
    <citation type="journal article" date="2021" name="Proc. Natl. Acad. Sci. U.S.A.">
        <title>A Catalog of Tens of Thousands of Viruses from Human Metagenomes Reveals Hidden Associations with Chronic Diseases.</title>
        <authorList>
            <person name="Tisza M.J."/>
            <person name="Buck C.B."/>
        </authorList>
    </citation>
    <scope>NUCLEOTIDE SEQUENCE</scope>
    <source>
        <strain evidence="1">Ct9pU4</strain>
    </source>
</reference>
<proteinExistence type="predicted"/>
<name>A0A8S5RBN7_9VIRU</name>
<accession>A0A8S5RBN7</accession>
<protein>
    <submittedName>
        <fullName evidence="1">Uncharacterized protein</fullName>
    </submittedName>
</protein>
<evidence type="ECO:0000313" key="1">
    <source>
        <dbReference type="EMBL" id="DAE28477.1"/>
    </source>
</evidence>
<dbReference type="EMBL" id="BK059087">
    <property type="protein sequence ID" value="DAE28477.1"/>
    <property type="molecule type" value="Genomic_DNA"/>
</dbReference>
<organism evidence="1">
    <name type="scientific">virus sp. ct9pU4</name>
    <dbReference type="NCBI Taxonomy" id="2828248"/>
    <lineage>
        <taxon>Viruses</taxon>
    </lineage>
</organism>